<comment type="subcellular location">
    <subcellularLocation>
        <location evidence="1">Membrane</location>
    </subcellularLocation>
</comment>
<dbReference type="Proteomes" id="UP000277424">
    <property type="component" value="Unassembled WGS sequence"/>
</dbReference>
<dbReference type="PANTHER" id="PTHR11863">
    <property type="entry name" value="STEROL DESATURASE"/>
    <property type="match status" value="1"/>
</dbReference>
<evidence type="ECO:0000256" key="1">
    <source>
        <dbReference type="ARBA" id="ARBA00004370"/>
    </source>
</evidence>
<accession>A0A420WCE1</accession>
<comment type="caution">
    <text evidence="7">The sequence shown here is derived from an EMBL/GenBank/DDBJ whole genome shotgun (WGS) entry which is preliminary data.</text>
</comment>
<feature type="domain" description="Fatty acid hydroxylase" evidence="6">
    <location>
        <begin position="90"/>
        <end position="223"/>
    </location>
</feature>
<evidence type="ECO:0000313" key="7">
    <source>
        <dbReference type="EMBL" id="RKQ68572.1"/>
    </source>
</evidence>
<dbReference type="Pfam" id="PF04116">
    <property type="entry name" value="FA_hydroxylase"/>
    <property type="match status" value="1"/>
</dbReference>
<evidence type="ECO:0000259" key="6">
    <source>
        <dbReference type="Pfam" id="PF04116"/>
    </source>
</evidence>
<name>A0A420WCE1_9PROT</name>
<feature type="transmembrane region" description="Helical" evidence="5">
    <location>
        <begin position="152"/>
        <end position="170"/>
    </location>
</feature>
<keyword evidence="3 5" id="KW-1133">Transmembrane helix</keyword>
<sequence length="257" mass="29155">MPIETLLAWKGIAVGLWIALFLIGERLLPAADRPVEARGLPRLARNAGLWLLNAGLSPLIVIPVSLWASQHTLGWRPDALRGGWAMLADILLLDFLIYWWHRANHELPLLWRFHAVHHLDRFLDATSAVRFHFGEVLLSALARAAVIMLFDIPLASVLVFEALVLMASIFHHSNLRLPGKLETVLARIVVTPSIHWMHHHAVRRDTDSNYATVLSLWDRLFGSRNPQLRRLDMEIGLEGERRDGGFGELLARPFRKS</sequence>
<evidence type="ECO:0000313" key="8">
    <source>
        <dbReference type="Proteomes" id="UP000277424"/>
    </source>
</evidence>
<reference evidence="7 8" key="1">
    <citation type="submission" date="2018-10" db="EMBL/GenBank/DDBJ databases">
        <title>Comparative analysis of microorganisms from saline springs in Andes Mountain Range, Colombia.</title>
        <authorList>
            <person name="Rubin E."/>
        </authorList>
    </citation>
    <scope>NUCLEOTIDE SEQUENCE [LARGE SCALE GENOMIC DNA]</scope>
    <source>
        <strain evidence="7 8">USBA 36</strain>
    </source>
</reference>
<evidence type="ECO:0000256" key="3">
    <source>
        <dbReference type="ARBA" id="ARBA00022989"/>
    </source>
</evidence>
<dbReference type="InterPro" id="IPR050307">
    <property type="entry name" value="Sterol_Desaturase_Related"/>
</dbReference>
<gene>
    <name evidence="7" type="ORF">BCL74_3052</name>
</gene>
<keyword evidence="2 5" id="KW-0812">Transmembrane</keyword>
<dbReference type="RefSeq" id="WP_121221651.1">
    <property type="nucleotide sequence ID" value="NZ_RBIG01000003.1"/>
</dbReference>
<dbReference type="EMBL" id="RBIG01000003">
    <property type="protein sequence ID" value="RKQ68572.1"/>
    <property type="molecule type" value="Genomic_DNA"/>
</dbReference>
<evidence type="ECO:0000256" key="2">
    <source>
        <dbReference type="ARBA" id="ARBA00022692"/>
    </source>
</evidence>
<dbReference type="GO" id="GO:0008610">
    <property type="term" value="P:lipid biosynthetic process"/>
    <property type="evidence" value="ECO:0007669"/>
    <property type="project" value="InterPro"/>
</dbReference>
<dbReference type="GO" id="GO:0016491">
    <property type="term" value="F:oxidoreductase activity"/>
    <property type="evidence" value="ECO:0007669"/>
    <property type="project" value="InterPro"/>
</dbReference>
<keyword evidence="4 5" id="KW-0472">Membrane</keyword>
<dbReference type="OrthoDB" id="9770329at2"/>
<dbReference type="InterPro" id="IPR006694">
    <property type="entry name" value="Fatty_acid_hydroxylase"/>
</dbReference>
<dbReference type="GO" id="GO:0016020">
    <property type="term" value="C:membrane"/>
    <property type="evidence" value="ECO:0007669"/>
    <property type="project" value="UniProtKB-SubCell"/>
</dbReference>
<dbReference type="AlphaFoldDB" id="A0A420WCE1"/>
<feature type="transmembrane region" description="Helical" evidence="5">
    <location>
        <begin position="82"/>
        <end position="101"/>
    </location>
</feature>
<proteinExistence type="predicted"/>
<dbReference type="GO" id="GO:0005506">
    <property type="term" value="F:iron ion binding"/>
    <property type="evidence" value="ECO:0007669"/>
    <property type="project" value="InterPro"/>
</dbReference>
<protein>
    <submittedName>
        <fullName evidence="7">Sterol desaturase/sphingolipid hydroxylase (Fatty acid hydroxylase superfamily)</fullName>
    </submittedName>
</protein>
<organism evidence="7 8">
    <name type="scientific">Oceanibaculum indicum</name>
    <dbReference type="NCBI Taxonomy" id="526216"/>
    <lineage>
        <taxon>Bacteria</taxon>
        <taxon>Pseudomonadati</taxon>
        <taxon>Pseudomonadota</taxon>
        <taxon>Alphaproteobacteria</taxon>
        <taxon>Rhodospirillales</taxon>
        <taxon>Oceanibaculaceae</taxon>
        <taxon>Oceanibaculum</taxon>
    </lineage>
</organism>
<feature type="transmembrane region" description="Helical" evidence="5">
    <location>
        <begin position="6"/>
        <end position="28"/>
    </location>
</feature>
<evidence type="ECO:0000256" key="5">
    <source>
        <dbReference type="SAM" id="Phobius"/>
    </source>
</evidence>
<feature type="transmembrane region" description="Helical" evidence="5">
    <location>
        <begin position="49"/>
        <end position="70"/>
    </location>
</feature>
<evidence type="ECO:0000256" key="4">
    <source>
        <dbReference type="ARBA" id="ARBA00023136"/>
    </source>
</evidence>